<evidence type="ECO:0000313" key="3">
    <source>
        <dbReference type="Proteomes" id="UP000241206"/>
    </source>
</evidence>
<dbReference type="Proteomes" id="UP000241206">
    <property type="component" value="Unassembled WGS sequence"/>
</dbReference>
<dbReference type="InterPro" id="IPR006116">
    <property type="entry name" value="NT_2-5OAS_ClassI-CCAase"/>
</dbReference>
<dbReference type="AlphaFoldDB" id="A0A2T4I847"/>
<reference evidence="2 3" key="1">
    <citation type="submission" date="2017-11" db="EMBL/GenBank/DDBJ databases">
        <title>Sphingomonas oleivorans sp. nov., isolated from oil-contaminated soil.</title>
        <authorList>
            <person name="Wang L."/>
            <person name="Chen L."/>
        </authorList>
    </citation>
    <scope>NUCLEOTIDE SEQUENCE [LARGE SCALE GENOMIC DNA]</scope>
    <source>
        <strain evidence="2 3">K101</strain>
    </source>
</reference>
<dbReference type="Gene3D" id="3.30.460.10">
    <property type="entry name" value="Beta Polymerase, domain 2"/>
    <property type="match status" value="1"/>
</dbReference>
<name>A0A2T4I847_9SPHN</name>
<sequence>MISVKEAFATYKSRLEITQTEQDDASRRQKDVRATVQASFDVEYDFLTGSYGRHTKTKPLKDVDIFVVLGADEEHRRKEHPKFILDDLEKCLVDKYGRDQVERDRRCVTVWFEKRNQTQDEDGKVLSLDVVPAFENGDDYEIPDDTLGTWIATNPSVHGEKATAKNKELGGNWVPLVKMLKSWNRHAGKPIRPSFLVEVMALELVDGPFNTFPDESRRFFSAAAATIGDDWPDPAGLGPAVSDEMTPALAGTARSALGSAEVLATRAYRAEQQGRRGEALALWKQIFGRYFPST</sequence>
<organism evidence="2 3">
    <name type="scientific">Edaphosphingomonas fennica</name>
    <dbReference type="NCBI Taxonomy" id="114404"/>
    <lineage>
        <taxon>Bacteria</taxon>
        <taxon>Pseudomonadati</taxon>
        <taxon>Pseudomonadota</taxon>
        <taxon>Alphaproteobacteria</taxon>
        <taxon>Sphingomonadales</taxon>
        <taxon>Rhizorhabdaceae</taxon>
        <taxon>Edaphosphingomonas</taxon>
    </lineage>
</organism>
<dbReference type="EMBL" id="PHHF01000004">
    <property type="protein sequence ID" value="PTD27720.1"/>
    <property type="molecule type" value="Genomic_DNA"/>
</dbReference>
<dbReference type="GO" id="GO:0051607">
    <property type="term" value="P:defense response to virus"/>
    <property type="evidence" value="ECO:0007669"/>
    <property type="project" value="UniProtKB-KW"/>
</dbReference>
<dbReference type="RefSeq" id="WP_107393708.1">
    <property type="nucleotide sequence ID" value="NZ_PHHF01000004.1"/>
</dbReference>
<dbReference type="SUPFAM" id="SSF81301">
    <property type="entry name" value="Nucleotidyltransferase"/>
    <property type="match status" value="1"/>
</dbReference>
<accession>A0A2T4I847</accession>
<evidence type="ECO:0000313" key="2">
    <source>
        <dbReference type="EMBL" id="PTD27720.1"/>
    </source>
</evidence>
<dbReference type="InterPro" id="IPR043519">
    <property type="entry name" value="NT_sf"/>
</dbReference>
<dbReference type="Pfam" id="PF18144">
    <property type="entry name" value="SMODS"/>
    <property type="match status" value="1"/>
</dbReference>
<gene>
    <name evidence="2" type="ORF">CV103_01245</name>
</gene>
<dbReference type="GO" id="GO:0016779">
    <property type="term" value="F:nucleotidyltransferase activity"/>
    <property type="evidence" value="ECO:0007669"/>
    <property type="project" value="InterPro"/>
</dbReference>
<keyword evidence="2" id="KW-0808">Transferase</keyword>
<protein>
    <submittedName>
        <fullName evidence="2">Nucleotidyltransferase</fullName>
    </submittedName>
</protein>
<comment type="caution">
    <text evidence="2">The sequence shown here is derived from an EMBL/GenBank/DDBJ whole genome shotgun (WGS) entry which is preliminary data.</text>
</comment>
<keyword evidence="3" id="KW-1185">Reference proteome</keyword>
<evidence type="ECO:0000256" key="1">
    <source>
        <dbReference type="ARBA" id="ARBA00023118"/>
    </source>
</evidence>
<keyword evidence="1" id="KW-0051">Antiviral defense</keyword>
<dbReference type="CDD" id="cd05400">
    <property type="entry name" value="NT_2-5OAS_ClassI-CCAase"/>
    <property type="match status" value="1"/>
</dbReference>
<proteinExistence type="predicted"/>
<dbReference type="InterPro" id="IPR053550">
    <property type="entry name" value="CD-NTase"/>
</dbReference>
<dbReference type="NCBIfam" id="NF041117">
    <property type="entry name" value="CBASS_cyclase_b"/>
    <property type="match status" value="1"/>
</dbReference>